<dbReference type="InterPro" id="IPR000845">
    <property type="entry name" value="Nucleoside_phosphorylase_d"/>
</dbReference>
<evidence type="ECO:0000313" key="8">
    <source>
        <dbReference type="Proteomes" id="UP000219563"/>
    </source>
</evidence>
<dbReference type="GO" id="GO:0008782">
    <property type="term" value="F:adenosylhomocysteine nucleosidase activity"/>
    <property type="evidence" value="ECO:0007669"/>
    <property type="project" value="UniProtKB-EC"/>
</dbReference>
<accession>A0A285RV18</accession>
<reference evidence="7 8" key="1">
    <citation type="submission" date="2017-08" db="EMBL/GenBank/DDBJ databases">
        <authorList>
            <person name="de Groot N.N."/>
        </authorList>
    </citation>
    <scope>NUCLEOTIDE SEQUENCE [LARGE SCALE GENOMIC DNA]</scope>
    <source>
        <strain evidence="7 8">DSM 9787</strain>
    </source>
</reference>
<dbReference type="SUPFAM" id="SSF53167">
    <property type="entry name" value="Purine and uridine phosphorylases"/>
    <property type="match status" value="1"/>
</dbReference>
<proteinExistence type="predicted"/>
<protein>
    <recommendedName>
        <fullName evidence="2">adenosylhomocysteine nucleosidase</fullName>
        <ecNumber evidence="2">3.2.2.9</ecNumber>
    </recommendedName>
</protein>
<dbReference type="EC" id="3.2.2.9" evidence="2"/>
<dbReference type="RefSeq" id="WP_097075934.1">
    <property type="nucleotide sequence ID" value="NZ_OBMR01000004.1"/>
</dbReference>
<dbReference type="GO" id="GO:0019284">
    <property type="term" value="P:L-methionine salvage from S-adenosylmethionine"/>
    <property type="evidence" value="ECO:0007669"/>
    <property type="project" value="TreeGrafter"/>
</dbReference>
<evidence type="ECO:0000313" key="7">
    <source>
        <dbReference type="EMBL" id="SOB98249.1"/>
    </source>
</evidence>
<name>A0A285RV18_9FIRM</name>
<keyword evidence="5" id="KW-0486">Methionine biosynthesis</keyword>
<dbReference type="NCBIfam" id="TIGR01704">
    <property type="entry name" value="MTA_SAH-Nsdase"/>
    <property type="match status" value="1"/>
</dbReference>
<dbReference type="PANTHER" id="PTHR46832:SF1">
    <property type="entry name" value="5'-METHYLTHIOADENOSINE_S-ADENOSYLHOMOCYSTEINE NUCLEOSIDASE"/>
    <property type="match status" value="1"/>
</dbReference>
<dbReference type="GO" id="GO:0005829">
    <property type="term" value="C:cytosol"/>
    <property type="evidence" value="ECO:0007669"/>
    <property type="project" value="TreeGrafter"/>
</dbReference>
<dbReference type="AlphaFoldDB" id="A0A285RV18"/>
<evidence type="ECO:0000256" key="2">
    <source>
        <dbReference type="ARBA" id="ARBA00011974"/>
    </source>
</evidence>
<dbReference type="InterPro" id="IPR010049">
    <property type="entry name" value="MTA_SAH_Nsdase"/>
</dbReference>
<dbReference type="CDD" id="cd09008">
    <property type="entry name" value="MTAN"/>
    <property type="match status" value="1"/>
</dbReference>
<feature type="domain" description="Nucleoside phosphorylase" evidence="6">
    <location>
        <begin position="2"/>
        <end position="225"/>
    </location>
</feature>
<dbReference type="Pfam" id="PF01048">
    <property type="entry name" value="PNP_UDP_1"/>
    <property type="match status" value="1"/>
</dbReference>
<sequence>MKLGIIGAMQIEIENLKPSIKNHKTSTISGVNFIEGEVNGVPVVAAVSGIGKVFAAICTEIMVLHFGVDHVINIGVAGSLVPTLKVLDVAVAESAVQHDMNTTAVGDPLGLISGINVINFEADADLRKNVTDVLSARGINYEVGVIASGDLFVDTNKQRETIRNRFDAIAADMEGASIAQTCYVNKVPFTLIRSISDADGSAMDYNTFAGKAAEQSIAIVLDVIEKLK</sequence>
<dbReference type="GO" id="GO:0008930">
    <property type="term" value="F:methylthioadenosine nucleosidase activity"/>
    <property type="evidence" value="ECO:0007669"/>
    <property type="project" value="InterPro"/>
</dbReference>
<dbReference type="EMBL" id="OBMR01000004">
    <property type="protein sequence ID" value="SOB98249.1"/>
    <property type="molecule type" value="Genomic_DNA"/>
</dbReference>
<dbReference type="NCBIfam" id="NF004079">
    <property type="entry name" value="PRK05584.1"/>
    <property type="match status" value="1"/>
</dbReference>
<dbReference type="GO" id="GO:0019509">
    <property type="term" value="P:L-methionine salvage from methylthioadenosine"/>
    <property type="evidence" value="ECO:0007669"/>
    <property type="project" value="UniProtKB-UniPathway"/>
</dbReference>
<dbReference type="Proteomes" id="UP000219563">
    <property type="component" value="Unassembled WGS sequence"/>
</dbReference>
<evidence type="ECO:0000259" key="6">
    <source>
        <dbReference type="Pfam" id="PF01048"/>
    </source>
</evidence>
<gene>
    <name evidence="7" type="ORF">SAMN02910411_1365</name>
</gene>
<dbReference type="InterPro" id="IPR035994">
    <property type="entry name" value="Nucleoside_phosphorylase_sf"/>
</dbReference>
<dbReference type="UniPathway" id="UPA00904">
    <property type="reaction ID" value="UER00871"/>
</dbReference>
<evidence type="ECO:0000256" key="1">
    <source>
        <dbReference type="ARBA" id="ARBA00004945"/>
    </source>
</evidence>
<dbReference type="PANTHER" id="PTHR46832">
    <property type="entry name" value="5'-METHYLTHIOADENOSINE/S-ADENOSYLHOMOCYSTEINE NUCLEOSIDASE"/>
    <property type="match status" value="1"/>
</dbReference>
<evidence type="ECO:0000256" key="3">
    <source>
        <dbReference type="ARBA" id="ARBA00022605"/>
    </source>
</evidence>
<keyword evidence="4" id="KW-0378">Hydrolase</keyword>
<organism evidence="7 8">
    <name type="scientific">Pseudobutyrivibrio ruminis DSM 9787</name>
    <dbReference type="NCBI Taxonomy" id="1123011"/>
    <lineage>
        <taxon>Bacteria</taxon>
        <taxon>Bacillati</taxon>
        <taxon>Bacillota</taxon>
        <taxon>Clostridia</taxon>
        <taxon>Lachnospirales</taxon>
        <taxon>Lachnospiraceae</taxon>
        <taxon>Pseudobutyrivibrio</taxon>
    </lineage>
</organism>
<comment type="pathway">
    <text evidence="1">Amino-acid biosynthesis; L-methionine biosynthesis via salvage pathway; S-methyl-5-thio-alpha-D-ribose 1-phosphate from S-methyl-5'-thioadenosine (hydrolase route): step 1/2.</text>
</comment>
<dbReference type="GO" id="GO:0009164">
    <property type="term" value="P:nucleoside catabolic process"/>
    <property type="evidence" value="ECO:0007669"/>
    <property type="project" value="InterPro"/>
</dbReference>
<evidence type="ECO:0000256" key="4">
    <source>
        <dbReference type="ARBA" id="ARBA00022801"/>
    </source>
</evidence>
<keyword evidence="3" id="KW-0028">Amino-acid biosynthesis</keyword>
<dbReference type="Gene3D" id="3.40.50.1580">
    <property type="entry name" value="Nucleoside phosphorylase domain"/>
    <property type="match status" value="1"/>
</dbReference>
<evidence type="ECO:0000256" key="5">
    <source>
        <dbReference type="ARBA" id="ARBA00023167"/>
    </source>
</evidence>